<feature type="transmembrane region" description="Helical" evidence="1">
    <location>
        <begin position="77"/>
        <end position="97"/>
    </location>
</feature>
<dbReference type="AlphaFoldDB" id="A0A1T1GR23"/>
<keyword evidence="1" id="KW-0812">Transmembrane</keyword>
<gene>
    <name evidence="2" type="ORF">B1202_15145</name>
</gene>
<evidence type="ECO:0000313" key="3">
    <source>
        <dbReference type="Proteomes" id="UP000191160"/>
    </source>
</evidence>
<keyword evidence="1" id="KW-0472">Membrane</keyword>
<evidence type="ECO:0000313" key="2">
    <source>
        <dbReference type="EMBL" id="OOV80062.1"/>
    </source>
</evidence>
<sequence length="226" mass="26662">MQKRFQKLFIYSLLGFIFICSLIFVEIHHFHANSWLAIFVFCLCFLISLNCYLLGLEKDVNKNEESNFLSFHLYISFFYAVIASFFLTTVILALFALQTQYFGQEKNIILKGQVYSPTFTLEKKPCRTRLKFPESGWSTFAYLCLDTKKHYFSGYYKLHLKTSFAGSAIQDYDWIDDQLTYQQHRALDMDPHQKRLLEIYAKLERDLGPPLSDDEAHDFLNRTNND</sequence>
<accession>A0A1T1GR23</accession>
<evidence type="ECO:0000256" key="1">
    <source>
        <dbReference type="SAM" id="Phobius"/>
    </source>
</evidence>
<proteinExistence type="predicted"/>
<keyword evidence="1" id="KW-1133">Transmembrane helix</keyword>
<comment type="caution">
    <text evidence="2">The sequence shown here is derived from an EMBL/GenBank/DDBJ whole genome shotgun (WGS) entry which is preliminary data.</text>
</comment>
<reference evidence="2 3" key="1">
    <citation type="submission" date="2017-02" db="EMBL/GenBank/DDBJ databases">
        <title>Acinetobacter sp. ANC 4945, whole genome shotgun sequencing project.</title>
        <authorList>
            <person name="Radolfova-Krizova L."/>
            <person name="Al Atrouni A."/>
            <person name="Nemec A."/>
        </authorList>
    </citation>
    <scope>NUCLEOTIDE SEQUENCE [LARGE SCALE GENOMIC DNA]</scope>
    <source>
        <strain evidence="2 3">ANC 4945</strain>
    </source>
</reference>
<name>A0A1T1GR23_9GAMM</name>
<protein>
    <submittedName>
        <fullName evidence="2">Uncharacterized protein</fullName>
    </submittedName>
</protein>
<feature type="transmembrane region" description="Helical" evidence="1">
    <location>
        <begin position="35"/>
        <end position="56"/>
    </location>
</feature>
<dbReference type="EMBL" id="MVKX01000011">
    <property type="protein sequence ID" value="OOV80062.1"/>
    <property type="molecule type" value="Genomic_DNA"/>
</dbReference>
<feature type="transmembrane region" description="Helical" evidence="1">
    <location>
        <begin position="9"/>
        <end position="29"/>
    </location>
</feature>
<organism evidence="2 3">
    <name type="scientific">Acinetobacter amyesii</name>
    <dbReference type="NCBI Taxonomy" id="2942470"/>
    <lineage>
        <taxon>Bacteria</taxon>
        <taxon>Pseudomonadati</taxon>
        <taxon>Pseudomonadota</taxon>
        <taxon>Gammaproteobacteria</taxon>
        <taxon>Moraxellales</taxon>
        <taxon>Moraxellaceae</taxon>
        <taxon>Acinetobacter</taxon>
    </lineage>
</organism>
<keyword evidence="3" id="KW-1185">Reference proteome</keyword>
<dbReference type="RefSeq" id="WP_078191426.1">
    <property type="nucleotide sequence ID" value="NZ_JAMCOZ010000001.1"/>
</dbReference>
<dbReference type="Proteomes" id="UP000191160">
    <property type="component" value="Unassembled WGS sequence"/>
</dbReference>